<dbReference type="EMBL" id="BGPR01014074">
    <property type="protein sequence ID" value="GBN63609.1"/>
    <property type="molecule type" value="Genomic_DNA"/>
</dbReference>
<accession>A0A4Y2QK75</accession>
<sequence length="91" mass="10475">MSFERILFNGRSQLVDGRWSCALNILFHESPQEKKSTEGRWGEILCYLFVPTICSPEFRPNRPSSRNSNADVFHSSRSTIFYSQTPLECVA</sequence>
<organism evidence="1 2">
    <name type="scientific">Araneus ventricosus</name>
    <name type="common">Orbweaver spider</name>
    <name type="synonym">Epeira ventricosa</name>
    <dbReference type="NCBI Taxonomy" id="182803"/>
    <lineage>
        <taxon>Eukaryota</taxon>
        <taxon>Metazoa</taxon>
        <taxon>Ecdysozoa</taxon>
        <taxon>Arthropoda</taxon>
        <taxon>Chelicerata</taxon>
        <taxon>Arachnida</taxon>
        <taxon>Araneae</taxon>
        <taxon>Araneomorphae</taxon>
        <taxon>Entelegynae</taxon>
        <taxon>Araneoidea</taxon>
        <taxon>Araneidae</taxon>
        <taxon>Araneus</taxon>
    </lineage>
</organism>
<dbReference type="Proteomes" id="UP000499080">
    <property type="component" value="Unassembled WGS sequence"/>
</dbReference>
<dbReference type="AlphaFoldDB" id="A0A4Y2QK75"/>
<comment type="caution">
    <text evidence="1">The sequence shown here is derived from an EMBL/GenBank/DDBJ whole genome shotgun (WGS) entry which is preliminary data.</text>
</comment>
<name>A0A4Y2QK75_ARAVE</name>
<keyword evidence="2" id="KW-1185">Reference proteome</keyword>
<protein>
    <submittedName>
        <fullName evidence="1">Uncharacterized protein</fullName>
    </submittedName>
</protein>
<proteinExistence type="predicted"/>
<gene>
    <name evidence="1" type="ORF">AVEN_97852_1</name>
</gene>
<evidence type="ECO:0000313" key="1">
    <source>
        <dbReference type="EMBL" id="GBN63609.1"/>
    </source>
</evidence>
<evidence type="ECO:0000313" key="2">
    <source>
        <dbReference type="Proteomes" id="UP000499080"/>
    </source>
</evidence>
<reference evidence="1 2" key="1">
    <citation type="journal article" date="2019" name="Sci. Rep.">
        <title>Orb-weaving spider Araneus ventricosus genome elucidates the spidroin gene catalogue.</title>
        <authorList>
            <person name="Kono N."/>
            <person name="Nakamura H."/>
            <person name="Ohtoshi R."/>
            <person name="Moran D.A.P."/>
            <person name="Shinohara A."/>
            <person name="Yoshida Y."/>
            <person name="Fujiwara M."/>
            <person name="Mori M."/>
            <person name="Tomita M."/>
            <person name="Arakawa K."/>
        </authorList>
    </citation>
    <scope>NUCLEOTIDE SEQUENCE [LARGE SCALE GENOMIC DNA]</scope>
</reference>